<accession>A0A4R4ZIL5</accession>
<name>A0A4R4ZIL5_9ACTN</name>
<dbReference type="Proteomes" id="UP000295124">
    <property type="component" value="Unassembled WGS sequence"/>
</dbReference>
<evidence type="ECO:0000313" key="2">
    <source>
        <dbReference type="Proteomes" id="UP000295124"/>
    </source>
</evidence>
<gene>
    <name evidence="1" type="ORF">E1263_19975</name>
</gene>
<evidence type="ECO:0000313" key="1">
    <source>
        <dbReference type="EMBL" id="TDD58295.1"/>
    </source>
</evidence>
<protein>
    <submittedName>
        <fullName evidence="1">Uncharacterized protein</fullName>
    </submittedName>
</protein>
<sequence>MQDQLRTCPRSDAQHLFTVLVQGINGSLAFTEPDLQQNCTLLQQHSQPIGGMSLQQGANLPDR</sequence>
<organism evidence="1 2">
    <name type="scientific">Kribbella antibiotica</name>
    <dbReference type="NCBI Taxonomy" id="190195"/>
    <lineage>
        <taxon>Bacteria</taxon>
        <taxon>Bacillati</taxon>
        <taxon>Actinomycetota</taxon>
        <taxon>Actinomycetes</taxon>
        <taxon>Propionibacteriales</taxon>
        <taxon>Kribbellaceae</taxon>
        <taxon>Kribbella</taxon>
    </lineage>
</organism>
<reference evidence="1 2" key="1">
    <citation type="submission" date="2019-03" db="EMBL/GenBank/DDBJ databases">
        <title>Draft genome sequences of novel Actinobacteria.</title>
        <authorList>
            <person name="Sahin N."/>
            <person name="Ay H."/>
            <person name="Saygin H."/>
        </authorList>
    </citation>
    <scope>NUCLEOTIDE SEQUENCE [LARGE SCALE GENOMIC DNA]</scope>
    <source>
        <strain evidence="1 2">JCM 13523</strain>
    </source>
</reference>
<keyword evidence="2" id="KW-1185">Reference proteome</keyword>
<proteinExistence type="predicted"/>
<dbReference type="RefSeq" id="WP_132169519.1">
    <property type="nucleotide sequence ID" value="NZ_SMKX01000055.1"/>
</dbReference>
<dbReference type="AlphaFoldDB" id="A0A4R4ZIL5"/>
<dbReference type="EMBL" id="SMKX01000055">
    <property type="protein sequence ID" value="TDD58295.1"/>
    <property type="molecule type" value="Genomic_DNA"/>
</dbReference>
<comment type="caution">
    <text evidence="1">The sequence shown here is derived from an EMBL/GenBank/DDBJ whole genome shotgun (WGS) entry which is preliminary data.</text>
</comment>